<name>A0ABW5DAP1_9BACT</name>
<dbReference type="InterPro" id="IPR000917">
    <property type="entry name" value="Sulfatase_N"/>
</dbReference>
<accession>A0ABW5DAP1</accession>
<gene>
    <name evidence="7" type="ORF">ACFSSA_12555</name>
</gene>
<dbReference type="InterPro" id="IPR050738">
    <property type="entry name" value="Sulfatase"/>
</dbReference>
<dbReference type="EMBL" id="JBHUIT010000031">
    <property type="protein sequence ID" value="MFD2257505.1"/>
    <property type="molecule type" value="Genomic_DNA"/>
</dbReference>
<dbReference type="InterPro" id="IPR024607">
    <property type="entry name" value="Sulfatase_CS"/>
</dbReference>
<sequence>MRPFKKQLVIFAAFALTGFSTLWAEKKPNLLVIITDEHNFRTLGCYRDQLPPEQAFLWGANAAVETPNIDSIARNGVLFNRMYGSAPVCSASRSSMFTGLYPNTVGIPNNSNKPGDGKYLHADVTTIADVLRDAGYITGYAGKWHLAEAAEPDEVWSPAPVDDPSDDYGFTDKKFMFNGGHDKFKGIDADGNPYRAAKRPTRIGEDKYGQPLYEDKRSKNVKFTTDWLADRAVEFIDGNKDKPFFLVVSIPDPHTPNSVREPYDTMFDDVEITLPKTFHDAHNAEDKAKPEWQKPSKTKDQAKLIEEIRQYFGMVKCIDDNVGRIIQKLKEDNLMEDTIIVFTSDHGDLLGEHARVNKGTIHEASDKIPFVISKGMSGKSSLIPAGKVINQAANTTDWMPTFLSLLEIDCPEVQGRDLSPLITGPKPADWDDVTFVRLGFYAAVTEQYKLHVVQKDKPWLLDIKADPDEIKNFIDDPAYRDVVKKLAQDLIDYMEKNNDPNKGVRAQLETLLNS</sequence>
<dbReference type="PANTHER" id="PTHR42693">
    <property type="entry name" value="ARYLSULFATASE FAMILY MEMBER"/>
    <property type="match status" value="1"/>
</dbReference>
<dbReference type="PROSITE" id="PS00149">
    <property type="entry name" value="SULFATASE_2"/>
    <property type="match status" value="1"/>
</dbReference>
<organism evidence="7 8">
    <name type="scientific">Luteolibacter algae</name>
    <dbReference type="NCBI Taxonomy" id="454151"/>
    <lineage>
        <taxon>Bacteria</taxon>
        <taxon>Pseudomonadati</taxon>
        <taxon>Verrucomicrobiota</taxon>
        <taxon>Verrucomicrobiia</taxon>
        <taxon>Verrucomicrobiales</taxon>
        <taxon>Verrucomicrobiaceae</taxon>
        <taxon>Luteolibacter</taxon>
    </lineage>
</organism>
<evidence type="ECO:0000256" key="4">
    <source>
        <dbReference type="ARBA" id="ARBA00022837"/>
    </source>
</evidence>
<reference evidence="8" key="1">
    <citation type="journal article" date="2019" name="Int. J. Syst. Evol. Microbiol.">
        <title>The Global Catalogue of Microorganisms (GCM) 10K type strain sequencing project: providing services to taxonomists for standard genome sequencing and annotation.</title>
        <authorList>
            <consortium name="The Broad Institute Genomics Platform"/>
            <consortium name="The Broad Institute Genome Sequencing Center for Infectious Disease"/>
            <person name="Wu L."/>
            <person name="Ma J."/>
        </authorList>
    </citation>
    <scope>NUCLEOTIDE SEQUENCE [LARGE SCALE GENOMIC DNA]</scope>
    <source>
        <strain evidence="8">CGMCC 4.7106</strain>
    </source>
</reference>
<keyword evidence="5" id="KW-0732">Signal</keyword>
<evidence type="ECO:0000313" key="8">
    <source>
        <dbReference type="Proteomes" id="UP001597375"/>
    </source>
</evidence>
<dbReference type="Proteomes" id="UP001597375">
    <property type="component" value="Unassembled WGS sequence"/>
</dbReference>
<evidence type="ECO:0000256" key="5">
    <source>
        <dbReference type="SAM" id="SignalP"/>
    </source>
</evidence>
<dbReference type="CDD" id="cd16034">
    <property type="entry name" value="sulfatase_like"/>
    <property type="match status" value="1"/>
</dbReference>
<feature type="domain" description="Sulfatase N-terminal" evidence="6">
    <location>
        <begin position="28"/>
        <end position="407"/>
    </location>
</feature>
<keyword evidence="3" id="KW-0378">Hydrolase</keyword>
<dbReference type="Pfam" id="PF00884">
    <property type="entry name" value="Sulfatase"/>
    <property type="match status" value="1"/>
</dbReference>
<evidence type="ECO:0000313" key="7">
    <source>
        <dbReference type="EMBL" id="MFD2257505.1"/>
    </source>
</evidence>
<protein>
    <submittedName>
        <fullName evidence="7">Sulfatase</fullName>
    </submittedName>
</protein>
<dbReference type="SUPFAM" id="SSF53649">
    <property type="entry name" value="Alkaline phosphatase-like"/>
    <property type="match status" value="1"/>
</dbReference>
<feature type="chain" id="PRO_5045300706" evidence="5">
    <location>
        <begin position="25"/>
        <end position="514"/>
    </location>
</feature>
<dbReference type="PANTHER" id="PTHR42693:SF53">
    <property type="entry name" value="ENDO-4-O-SULFATASE"/>
    <property type="match status" value="1"/>
</dbReference>
<evidence type="ECO:0000256" key="1">
    <source>
        <dbReference type="ARBA" id="ARBA00008779"/>
    </source>
</evidence>
<keyword evidence="8" id="KW-1185">Reference proteome</keyword>
<dbReference type="Gene3D" id="3.40.720.10">
    <property type="entry name" value="Alkaline Phosphatase, subunit A"/>
    <property type="match status" value="1"/>
</dbReference>
<dbReference type="InterPro" id="IPR017850">
    <property type="entry name" value="Alkaline_phosphatase_core_sf"/>
</dbReference>
<proteinExistence type="inferred from homology"/>
<comment type="similarity">
    <text evidence="1">Belongs to the sulfatase family.</text>
</comment>
<keyword evidence="4" id="KW-0106">Calcium</keyword>
<comment type="caution">
    <text evidence="7">The sequence shown here is derived from an EMBL/GenBank/DDBJ whole genome shotgun (WGS) entry which is preliminary data.</text>
</comment>
<dbReference type="RefSeq" id="WP_386820808.1">
    <property type="nucleotide sequence ID" value="NZ_JBHUIT010000031.1"/>
</dbReference>
<evidence type="ECO:0000256" key="2">
    <source>
        <dbReference type="ARBA" id="ARBA00022723"/>
    </source>
</evidence>
<evidence type="ECO:0000259" key="6">
    <source>
        <dbReference type="Pfam" id="PF00884"/>
    </source>
</evidence>
<keyword evidence="2" id="KW-0479">Metal-binding</keyword>
<evidence type="ECO:0000256" key="3">
    <source>
        <dbReference type="ARBA" id="ARBA00022801"/>
    </source>
</evidence>
<feature type="signal peptide" evidence="5">
    <location>
        <begin position="1"/>
        <end position="24"/>
    </location>
</feature>